<sequence length="150" mass="16691">MPPPADTIARMDLGNPVLLLTLYALAVARITRLVNADKITDRLRLVPAAKLRSLQTLRRERMARGAVAEANELNSRILRWDKVVYYVSCPWCVGMWVALGTVWAPLFLGGNVVVQYLLIGLAVSHLVGVFAQFADTEEIEIVDDDDDDDQ</sequence>
<dbReference type="InterPro" id="IPR010773">
    <property type="entry name" value="Mycophage_PG1_Gp7"/>
</dbReference>
<keyword evidence="1" id="KW-1133">Transmembrane helix</keyword>
<accession>A0A0F6WDV0</accession>
<dbReference type="KEGG" id="vg:26637312"/>
<keyword evidence="1" id="KW-0812">Transmembrane</keyword>
<proteinExistence type="predicted"/>
<evidence type="ECO:0008006" key="4">
    <source>
        <dbReference type="Google" id="ProtNLM"/>
    </source>
</evidence>
<dbReference type="GeneID" id="26637312"/>
<dbReference type="OrthoDB" id="17352at10239"/>
<dbReference type="Pfam" id="PF07098">
    <property type="entry name" value="DUF1360"/>
    <property type="match status" value="1"/>
</dbReference>
<feature type="transmembrane region" description="Helical" evidence="1">
    <location>
        <begin position="112"/>
        <end position="131"/>
    </location>
</feature>
<name>A0A0F6WDV0_9CAUD</name>
<dbReference type="Proteomes" id="UP000203101">
    <property type="component" value="Segment"/>
</dbReference>
<dbReference type="RefSeq" id="YP_009210865.1">
    <property type="nucleotide sequence ID" value="NC_028934.1"/>
</dbReference>
<gene>
    <name evidence="2" type="primary">9</name>
    <name evidence="2" type="ORF">SEA_VINCENZO_9</name>
</gene>
<reference evidence="2 3" key="1">
    <citation type="journal article" date="2015" name="Genome Announc.">
        <title>Genome Sequences of Mycobacteriophages AlanGrant, Baee, Corofin, OrangeOswald, and Vincenzo, New Members of Cluster B.</title>
        <authorList>
            <person name="Pope W.H."/>
            <person name="Carbonara M.E."/>
            <person name="Cioffi H.M."/>
            <person name="Cruz T."/>
            <person name="Dang B.Q."/>
            <person name="Doyle A.N."/>
            <person name="Fan O.H."/>
            <person name="Gallagher M."/>
            <person name="Gentile G.M."/>
            <person name="German B.A."/>
            <person name="Farrell M.E."/>
            <person name="Gerwig M."/>
            <person name="Hunter K.L."/>
            <person name="Lefever V.E."/>
            <person name="Marfisi N.A."/>
            <person name="McDonnell J.E."/>
            <person name="Monga J.K."/>
            <person name="Quiroz K.G."/>
            <person name="Pong A.C."/>
            <person name="Rimple P.A."/>
            <person name="Situ M."/>
            <person name="Sohnen P.C."/>
            <person name="Stockinger A.N."/>
            <person name="Thompson P.K."/>
            <person name="Torchio N.M."/>
            <person name="Toner C.L."/>
            <person name="Ulbrich M.C."/>
            <person name="Vohra N.I."/>
            <person name="Zakir A."/>
            <person name="Adkins N.L."/>
            <person name="Brown B.R."/>
            <person name="Churilla B.M."/>
            <person name="Kramer Z.J."/>
            <person name="Lapin J.S."/>
            <person name="Montgomery M.T."/>
            <person name="Prout A.K."/>
            <person name="Grubb S.R."/>
            <person name="Warner M.H."/>
            <person name="Bowman C.A."/>
            <person name="Russell D.A."/>
            <person name="Hatfull G.F."/>
        </authorList>
    </citation>
    <scope>NUCLEOTIDE SEQUENCE [LARGE SCALE GENOMIC DNA]</scope>
</reference>
<dbReference type="EMBL" id="KR080194">
    <property type="protein sequence ID" value="AKF14271.1"/>
    <property type="molecule type" value="Genomic_DNA"/>
</dbReference>
<keyword evidence="1" id="KW-0472">Membrane</keyword>
<feature type="transmembrane region" description="Helical" evidence="1">
    <location>
        <begin position="16"/>
        <end position="34"/>
    </location>
</feature>
<evidence type="ECO:0000256" key="1">
    <source>
        <dbReference type="SAM" id="Phobius"/>
    </source>
</evidence>
<feature type="transmembrane region" description="Helical" evidence="1">
    <location>
        <begin position="83"/>
        <end position="106"/>
    </location>
</feature>
<keyword evidence="3" id="KW-1185">Reference proteome</keyword>
<evidence type="ECO:0000313" key="3">
    <source>
        <dbReference type="Proteomes" id="UP000203101"/>
    </source>
</evidence>
<evidence type="ECO:0000313" key="2">
    <source>
        <dbReference type="EMBL" id="AKF14271.1"/>
    </source>
</evidence>
<organism evidence="2 3">
    <name type="scientific">Mycobacterium phage Vincenzo</name>
    <dbReference type="NCBI Taxonomy" id="1647301"/>
    <lineage>
        <taxon>Viruses</taxon>
        <taxon>Duplodnaviria</taxon>
        <taxon>Heunggongvirae</taxon>
        <taxon>Uroviricota</taxon>
        <taxon>Caudoviricetes</taxon>
        <taxon>Bclasvirinae</taxon>
        <taxon>Coopervirus</taxon>
        <taxon>Coopervirus vincenzo</taxon>
    </lineage>
</organism>
<protein>
    <recommendedName>
        <fullName evidence="4">DUF1360 domain-containing protein</fullName>
    </recommendedName>
</protein>